<name>A0A4R7PFB4_9GAMM</name>
<dbReference type="AlphaFoldDB" id="A0A4R7PFB4"/>
<evidence type="ECO:0000256" key="1">
    <source>
        <dbReference type="SAM" id="SignalP"/>
    </source>
</evidence>
<evidence type="ECO:0008006" key="4">
    <source>
        <dbReference type="Google" id="ProtNLM"/>
    </source>
</evidence>
<accession>A0A4R7PFB4</accession>
<feature type="signal peptide" evidence="1">
    <location>
        <begin position="1"/>
        <end position="27"/>
    </location>
</feature>
<keyword evidence="3" id="KW-1185">Reference proteome</keyword>
<evidence type="ECO:0000313" key="3">
    <source>
        <dbReference type="Proteomes" id="UP000295341"/>
    </source>
</evidence>
<proteinExistence type="predicted"/>
<protein>
    <recommendedName>
        <fullName evidence="4">Lipoprotein</fullName>
    </recommendedName>
</protein>
<dbReference type="RefSeq" id="WP_133880585.1">
    <property type="nucleotide sequence ID" value="NZ_MWIN01000004.1"/>
</dbReference>
<sequence length="442" mass="47313">MKDSLLRTALWLSAALLIAACSSSEVAEGDEDEEPDAPSPIFAGALERGCDWALIFDGDTTGGNSAFPDLGARYWIAVVTGDVPDGTRLRIEGEFPDARYSALHIYTGGLRAIASLADYQLVASSGDNPFLDQTRRSGAAAGGRYTAYVNINETRPANPPQNTMYRPAGLAETNLGKRTMIAYRTYLPKGGDQGGAPLPRLRLETPAGEFGLSNNADAEVCAGIAANLRRDGARLQGSANLLDPTPPQLLPTFRRFDGLLGTGELGQGVGYNEHNGFLYAKTAEGFAPILVVRGKAPSYTTQPDGIRPPQVRYWSLCAAEFNSQKVVSCSKDEETALDDEGYYTIVVTADSRRPDVLDGTSGFSWLRRGSERVGVVTQRELLAHPTYLQSTVALDGLLPIALQKGVYMPRATYCSEAVFAGAVDEGPAAAFEACDASRRVLQ</sequence>
<reference evidence="2 3" key="1">
    <citation type="submission" date="2019-03" db="EMBL/GenBank/DDBJ databases">
        <title>Genomic Encyclopedia of Type Strains, Phase IV (KMG-IV): sequencing the most valuable type-strain genomes for metagenomic binning, comparative biology and taxonomic classification.</title>
        <authorList>
            <person name="Goeker M."/>
        </authorList>
    </citation>
    <scope>NUCLEOTIDE SEQUENCE [LARGE SCALE GENOMIC DNA]</scope>
    <source>
        <strain evidence="2 3">DSM 26377</strain>
    </source>
</reference>
<evidence type="ECO:0000313" key="2">
    <source>
        <dbReference type="EMBL" id="TDU32050.1"/>
    </source>
</evidence>
<dbReference type="EMBL" id="SOBT01000008">
    <property type="protein sequence ID" value="TDU32050.1"/>
    <property type="molecule type" value="Genomic_DNA"/>
</dbReference>
<keyword evidence="1" id="KW-0732">Signal</keyword>
<dbReference type="Proteomes" id="UP000295341">
    <property type="component" value="Unassembled WGS sequence"/>
</dbReference>
<dbReference type="PROSITE" id="PS51257">
    <property type="entry name" value="PROKAR_LIPOPROTEIN"/>
    <property type="match status" value="1"/>
</dbReference>
<organism evidence="2 3">
    <name type="scientific">Panacagrimonas perspica</name>
    <dbReference type="NCBI Taxonomy" id="381431"/>
    <lineage>
        <taxon>Bacteria</taxon>
        <taxon>Pseudomonadati</taxon>
        <taxon>Pseudomonadota</taxon>
        <taxon>Gammaproteobacteria</taxon>
        <taxon>Nevskiales</taxon>
        <taxon>Nevskiaceae</taxon>
        <taxon>Panacagrimonas</taxon>
    </lineage>
</organism>
<gene>
    <name evidence="2" type="ORF">DFR24_1438</name>
</gene>
<dbReference type="OrthoDB" id="9146291at2"/>
<comment type="caution">
    <text evidence="2">The sequence shown here is derived from an EMBL/GenBank/DDBJ whole genome shotgun (WGS) entry which is preliminary data.</text>
</comment>
<feature type="chain" id="PRO_5030099630" description="Lipoprotein" evidence="1">
    <location>
        <begin position="28"/>
        <end position="442"/>
    </location>
</feature>